<organism evidence="1 2">
    <name type="scientific">Phaeodactylibacter xiamenensis</name>
    <dbReference type="NCBI Taxonomy" id="1524460"/>
    <lineage>
        <taxon>Bacteria</taxon>
        <taxon>Pseudomonadati</taxon>
        <taxon>Bacteroidota</taxon>
        <taxon>Saprospiria</taxon>
        <taxon>Saprospirales</taxon>
        <taxon>Haliscomenobacteraceae</taxon>
        <taxon>Phaeodactylibacter</taxon>
    </lineage>
</organism>
<accession>A0A098S7I6</accession>
<proteinExistence type="predicted"/>
<dbReference type="Proteomes" id="UP000029736">
    <property type="component" value="Unassembled WGS sequence"/>
</dbReference>
<evidence type="ECO:0000313" key="1">
    <source>
        <dbReference type="EMBL" id="KGE87057.1"/>
    </source>
</evidence>
<protein>
    <submittedName>
        <fullName evidence="1">Uncharacterized protein</fullName>
    </submittedName>
</protein>
<evidence type="ECO:0000313" key="2">
    <source>
        <dbReference type="Proteomes" id="UP000029736"/>
    </source>
</evidence>
<gene>
    <name evidence="1" type="ORF">IX84_18780</name>
</gene>
<dbReference type="Pfam" id="PF19652">
    <property type="entry name" value="DUF6155"/>
    <property type="match status" value="1"/>
</dbReference>
<dbReference type="EMBL" id="JPOS01000039">
    <property type="protein sequence ID" value="KGE87057.1"/>
    <property type="molecule type" value="Genomic_DNA"/>
</dbReference>
<dbReference type="InterPro" id="IPR046153">
    <property type="entry name" value="DUF6155"/>
</dbReference>
<sequence length="166" mass="19665">MNKYLSTLSRKDLEQEVKKLYDIFKPVREYYQLELDESTAEILQQYKDKIKAEYFPKRGFGRAGNGASRKVITEFKKISTHPKDVVELWLYRTEVMIDFTLEFGDIDEPFYNSLASGFEQACKIMQKEQLSTEFRSYAQLMLSKTFGLGWGIHDELKYIYDKYVEL</sequence>
<dbReference type="STRING" id="1524460.IX84_18780"/>
<reference evidence="1 2" key="1">
    <citation type="journal article" date="2014" name="Int. J. Syst. Evol. Microbiol.">
        <title>Phaeodactylibacter xiamenensis gen. nov., sp. nov., a member of the family Saprospiraceae isolated from the marine alga Phaeodactylum tricornutum.</title>
        <authorList>
            <person name="Chen Z.Jr."/>
            <person name="Lei X."/>
            <person name="Lai Q."/>
            <person name="Li Y."/>
            <person name="Zhang B."/>
            <person name="Zhang J."/>
            <person name="Zhang H."/>
            <person name="Yang L."/>
            <person name="Zheng W."/>
            <person name="Tian Y."/>
            <person name="Yu Z."/>
            <person name="Xu H.Jr."/>
            <person name="Zheng T."/>
        </authorList>
    </citation>
    <scope>NUCLEOTIDE SEQUENCE [LARGE SCALE GENOMIC DNA]</scope>
    <source>
        <strain evidence="1 2">KD52</strain>
    </source>
</reference>
<keyword evidence="2" id="KW-1185">Reference proteome</keyword>
<comment type="caution">
    <text evidence="1">The sequence shown here is derived from an EMBL/GenBank/DDBJ whole genome shotgun (WGS) entry which is preliminary data.</text>
</comment>
<name>A0A098S7I6_9BACT</name>
<dbReference type="AlphaFoldDB" id="A0A098S7I6"/>